<dbReference type="Proteomes" id="UP001180845">
    <property type="component" value="Unassembled WGS sequence"/>
</dbReference>
<evidence type="ECO:0000313" key="2">
    <source>
        <dbReference type="EMBL" id="MDR7304013.1"/>
    </source>
</evidence>
<evidence type="ECO:0000313" key="3">
    <source>
        <dbReference type="Proteomes" id="UP001180845"/>
    </source>
</evidence>
<protein>
    <recommendedName>
        <fullName evidence="1">DUF1990 domain-containing protein</fullName>
    </recommendedName>
</protein>
<comment type="caution">
    <text evidence="2">The sequence shown here is derived from an EMBL/GenBank/DDBJ whole genome shotgun (WGS) entry which is preliminary data.</text>
</comment>
<gene>
    <name evidence="2" type="ORF">JOF55_004194</name>
</gene>
<sequence>MSSRVQWNWLFRWPPGIALTTLRYFLRPLPTHRVDEHEIVVVPELPEGCGSGIQTPERGSGRLFHRRYSVRIGSSLLEPEQLMCRLMADPNAAVPSEAALFETDVDHDSLRFGEELVVRMPGPWDGPVRVVHTSPTSFRLATLYGHLEAGQIEFRAARHHEELLFAIESWARSSDGTVDLFYDGINLFKELQTYLWARYCERVCELCGGQLVRNVEIYTGCER</sequence>
<dbReference type="AlphaFoldDB" id="A0AAE3ZI46"/>
<name>A0AAE3ZI46_9ACTN</name>
<evidence type="ECO:0000259" key="1">
    <source>
        <dbReference type="Pfam" id="PF09348"/>
    </source>
</evidence>
<dbReference type="RefSeq" id="WP_310277043.1">
    <property type="nucleotide sequence ID" value="NZ_JAVDXW010000001.1"/>
</dbReference>
<dbReference type="Pfam" id="PF09348">
    <property type="entry name" value="DUF1990"/>
    <property type="match status" value="1"/>
</dbReference>
<proteinExistence type="predicted"/>
<dbReference type="EMBL" id="JAVDXW010000001">
    <property type="protein sequence ID" value="MDR7304013.1"/>
    <property type="molecule type" value="Genomic_DNA"/>
</dbReference>
<accession>A0AAE3ZI46</accession>
<keyword evidence="3" id="KW-1185">Reference proteome</keyword>
<reference evidence="2" key="1">
    <citation type="submission" date="2023-07" db="EMBL/GenBank/DDBJ databases">
        <title>Sequencing the genomes of 1000 actinobacteria strains.</title>
        <authorList>
            <person name="Klenk H.-P."/>
        </authorList>
    </citation>
    <scope>NUCLEOTIDE SEQUENCE</scope>
    <source>
        <strain evidence="2">DSM 45977</strain>
    </source>
</reference>
<feature type="domain" description="DUF1990" evidence="1">
    <location>
        <begin position="99"/>
        <end position="187"/>
    </location>
</feature>
<organism evidence="2 3">
    <name type="scientific">Haloactinomyces albus</name>
    <dbReference type="NCBI Taxonomy" id="1352928"/>
    <lineage>
        <taxon>Bacteria</taxon>
        <taxon>Bacillati</taxon>
        <taxon>Actinomycetota</taxon>
        <taxon>Actinomycetes</taxon>
        <taxon>Actinopolysporales</taxon>
        <taxon>Actinopolysporaceae</taxon>
        <taxon>Haloactinomyces</taxon>
    </lineage>
</organism>
<dbReference type="InterPro" id="IPR018960">
    <property type="entry name" value="DUF1990"/>
</dbReference>